<feature type="transmembrane region" description="Helical" evidence="8">
    <location>
        <begin position="342"/>
        <end position="365"/>
    </location>
</feature>
<evidence type="ECO:0000256" key="9">
    <source>
        <dbReference type="SAM" id="MobiDB-lite"/>
    </source>
</evidence>
<feature type="region of interest" description="Disordered" evidence="9">
    <location>
        <begin position="411"/>
        <end position="430"/>
    </location>
</feature>
<evidence type="ECO:0000256" key="6">
    <source>
        <dbReference type="ARBA" id="ARBA00022989"/>
    </source>
</evidence>
<evidence type="ECO:0000256" key="3">
    <source>
        <dbReference type="ARBA" id="ARBA00022448"/>
    </source>
</evidence>
<keyword evidence="12" id="KW-1185">Reference proteome</keyword>
<feature type="transmembrane region" description="Helical" evidence="8">
    <location>
        <begin position="218"/>
        <end position="246"/>
    </location>
</feature>
<dbReference type="SUPFAM" id="SSF103473">
    <property type="entry name" value="MFS general substrate transporter"/>
    <property type="match status" value="1"/>
</dbReference>
<evidence type="ECO:0000256" key="1">
    <source>
        <dbReference type="ARBA" id="ARBA00004651"/>
    </source>
</evidence>
<feature type="transmembrane region" description="Helical" evidence="8">
    <location>
        <begin position="138"/>
        <end position="160"/>
    </location>
</feature>
<sequence length="430" mass="45163">MSAPLTSSMSPGLIVLVLSLLLGLQPVTTDLYLPALPALTQGFGAPMSQAQLTLTALLLAFGMSQMVWGPMSDRFGRRPVLLVGMTLYVIASVGSTFSASMEQLVLWRTLQGVAMGAGVMCARAIVRDLYAPAEGARIMSKGLTGLGVIACASAPLGGLVAEYLGWRMALLVLAVFGAATLLVLALRFEETLQRKNPQALQPGTLVRTWWQIVQHPTFWAFTLLSTASYGGLFTFLAASSFVFIQVLGLSKLAYGLVMFTMSLSYIVGTLICRRLLPRLGVRRTVALAGACTLTAGTLIGGLALAGVQHVMAIMLPFYLFMLAHGVHQPCGQSGAVGPFPQAAGAASALSGFLMMVAAFFMGGWLGRSLASVADGAGTVLPLTNGIWFWSVVIAGIAWTLVQRHGKSEIPALTSGGQEPLDPLKASGSKP</sequence>
<keyword evidence="7 8" id="KW-0472">Membrane</keyword>
<gene>
    <name evidence="11" type="ORF">J2W49_001026</name>
</gene>
<evidence type="ECO:0000256" key="8">
    <source>
        <dbReference type="RuleBase" id="RU365088"/>
    </source>
</evidence>
<dbReference type="Gene3D" id="1.20.1720.10">
    <property type="entry name" value="Multidrug resistance protein D"/>
    <property type="match status" value="1"/>
</dbReference>
<dbReference type="InterPro" id="IPR036259">
    <property type="entry name" value="MFS_trans_sf"/>
</dbReference>
<feature type="domain" description="Major facilitator superfamily (MFS) profile" evidence="10">
    <location>
        <begin position="14"/>
        <end position="402"/>
    </location>
</feature>
<feature type="transmembrane region" description="Helical" evidence="8">
    <location>
        <begin position="284"/>
        <end position="304"/>
    </location>
</feature>
<reference evidence="11 12" key="1">
    <citation type="submission" date="2023-07" db="EMBL/GenBank/DDBJ databases">
        <title>Sorghum-associated microbial communities from plants grown in Nebraska, USA.</title>
        <authorList>
            <person name="Schachtman D."/>
        </authorList>
    </citation>
    <scope>NUCLEOTIDE SEQUENCE [LARGE SCALE GENOMIC DNA]</scope>
    <source>
        <strain evidence="11 12">4249</strain>
    </source>
</reference>
<accession>A0ABU1WJ27</accession>
<evidence type="ECO:0000313" key="12">
    <source>
        <dbReference type="Proteomes" id="UP001265700"/>
    </source>
</evidence>
<dbReference type="RefSeq" id="WP_310312478.1">
    <property type="nucleotide sequence ID" value="NZ_JAVDWU010000002.1"/>
</dbReference>
<evidence type="ECO:0000313" key="11">
    <source>
        <dbReference type="EMBL" id="MDR7149077.1"/>
    </source>
</evidence>
<feature type="transmembrane region" description="Helical" evidence="8">
    <location>
        <begin position="166"/>
        <end position="186"/>
    </location>
</feature>
<organism evidence="11 12">
    <name type="scientific">Hydrogenophaga palleronii</name>
    <dbReference type="NCBI Taxonomy" id="65655"/>
    <lineage>
        <taxon>Bacteria</taxon>
        <taxon>Pseudomonadati</taxon>
        <taxon>Pseudomonadota</taxon>
        <taxon>Betaproteobacteria</taxon>
        <taxon>Burkholderiales</taxon>
        <taxon>Comamonadaceae</taxon>
        <taxon>Hydrogenophaga</taxon>
    </lineage>
</organism>
<proteinExistence type="inferred from homology"/>
<evidence type="ECO:0000256" key="5">
    <source>
        <dbReference type="ARBA" id="ARBA00022692"/>
    </source>
</evidence>
<dbReference type="Pfam" id="PF07690">
    <property type="entry name" value="MFS_1"/>
    <property type="match status" value="1"/>
</dbReference>
<feature type="transmembrane region" description="Helical" evidence="8">
    <location>
        <begin position="252"/>
        <end position="272"/>
    </location>
</feature>
<dbReference type="PANTHER" id="PTHR23502">
    <property type="entry name" value="MAJOR FACILITATOR SUPERFAMILY"/>
    <property type="match status" value="1"/>
</dbReference>
<dbReference type="PROSITE" id="PS50850">
    <property type="entry name" value="MFS"/>
    <property type="match status" value="1"/>
</dbReference>
<comment type="similarity">
    <text evidence="2 8">Belongs to the major facilitator superfamily. Bcr/CmlA family.</text>
</comment>
<comment type="caution">
    <text evidence="8">Lacks conserved residue(s) required for the propagation of feature annotation.</text>
</comment>
<evidence type="ECO:0000256" key="7">
    <source>
        <dbReference type="ARBA" id="ARBA00023136"/>
    </source>
</evidence>
<evidence type="ECO:0000259" key="10">
    <source>
        <dbReference type="PROSITE" id="PS50850"/>
    </source>
</evidence>
<dbReference type="NCBIfam" id="TIGR00710">
    <property type="entry name" value="efflux_Bcr_CflA"/>
    <property type="match status" value="1"/>
</dbReference>
<protein>
    <recommendedName>
        <fullName evidence="8">Bcr/CflA family efflux transporter</fullName>
    </recommendedName>
</protein>
<dbReference type="InterPro" id="IPR004812">
    <property type="entry name" value="Efflux_drug-R_Bcr/CmlA"/>
</dbReference>
<evidence type="ECO:0000256" key="2">
    <source>
        <dbReference type="ARBA" id="ARBA00006236"/>
    </source>
</evidence>
<dbReference type="InterPro" id="IPR011701">
    <property type="entry name" value="MFS"/>
</dbReference>
<dbReference type="Proteomes" id="UP001265700">
    <property type="component" value="Unassembled WGS sequence"/>
</dbReference>
<feature type="transmembrane region" description="Helical" evidence="8">
    <location>
        <begin position="385"/>
        <end position="401"/>
    </location>
</feature>
<keyword evidence="4" id="KW-1003">Cell membrane</keyword>
<comment type="caution">
    <text evidence="11">The sequence shown here is derived from an EMBL/GenBank/DDBJ whole genome shotgun (WGS) entry which is preliminary data.</text>
</comment>
<feature type="transmembrane region" description="Helical" evidence="8">
    <location>
        <begin position="50"/>
        <end position="68"/>
    </location>
</feature>
<feature type="transmembrane region" description="Helical" evidence="8">
    <location>
        <begin position="105"/>
        <end position="126"/>
    </location>
</feature>
<feature type="transmembrane region" description="Helical" evidence="8">
    <location>
        <begin position="80"/>
        <end position="99"/>
    </location>
</feature>
<dbReference type="InterPro" id="IPR020846">
    <property type="entry name" value="MFS_dom"/>
</dbReference>
<comment type="subcellular location">
    <subcellularLocation>
        <location evidence="8">Cell inner membrane</location>
        <topology evidence="8">Multi-pass membrane protein</topology>
    </subcellularLocation>
    <subcellularLocation>
        <location evidence="1">Cell membrane</location>
        <topology evidence="1">Multi-pass membrane protein</topology>
    </subcellularLocation>
</comment>
<name>A0ABU1WJ27_9BURK</name>
<keyword evidence="5 8" id="KW-0812">Transmembrane</keyword>
<keyword evidence="6 8" id="KW-1133">Transmembrane helix</keyword>
<dbReference type="PANTHER" id="PTHR23502:SF132">
    <property type="entry name" value="POLYAMINE TRANSPORTER 2-RELATED"/>
    <property type="match status" value="1"/>
</dbReference>
<keyword evidence="3 8" id="KW-0813">Transport</keyword>
<evidence type="ECO:0000256" key="4">
    <source>
        <dbReference type="ARBA" id="ARBA00022475"/>
    </source>
</evidence>
<keyword evidence="8" id="KW-0997">Cell inner membrane</keyword>
<dbReference type="EMBL" id="JAVDWU010000002">
    <property type="protein sequence ID" value="MDR7149077.1"/>
    <property type="molecule type" value="Genomic_DNA"/>
</dbReference>